<evidence type="ECO:0000313" key="3">
    <source>
        <dbReference type="Proteomes" id="UP000199331"/>
    </source>
</evidence>
<name>A0A1I5MDL6_9SPHN</name>
<sequence>MTKCSKCIGDSFMMVKSLHETYIDGMKISWPTVAITTAGLLAAGFFVPVGTWETLRPALLPAISIIAAAVLVRLARGMPFTNADHFDLDQFRQVAKNLEANARKLRALIFVCLAAVVLLIVANDAVEVIDRLTAQEWVADIAGRGMSATIAWLLLYAFWRIVEVVHSDVSLLRLQSKILEGVITSKNAADFEGRVIERSPAKIAGADNFGKQLPH</sequence>
<accession>A0A1I5MDL6</accession>
<dbReference type="EMBL" id="FOWZ01000002">
    <property type="protein sequence ID" value="SFP07708.1"/>
    <property type="molecule type" value="Genomic_DNA"/>
</dbReference>
<feature type="transmembrane region" description="Helical" evidence="1">
    <location>
        <begin position="141"/>
        <end position="159"/>
    </location>
</feature>
<gene>
    <name evidence="2" type="ORF">SAMN04488060_1301</name>
</gene>
<keyword evidence="1" id="KW-1133">Transmembrane helix</keyword>
<reference evidence="3" key="1">
    <citation type="submission" date="2016-10" db="EMBL/GenBank/DDBJ databases">
        <authorList>
            <person name="Varghese N."/>
            <person name="Submissions S."/>
        </authorList>
    </citation>
    <scope>NUCLEOTIDE SEQUENCE [LARGE SCALE GENOMIC DNA]</scope>
    <source>
        <strain evidence="3">CGMCC 1.7715</strain>
    </source>
</reference>
<protein>
    <submittedName>
        <fullName evidence="2">Uncharacterized protein</fullName>
    </submittedName>
</protein>
<dbReference type="Proteomes" id="UP000199331">
    <property type="component" value="Unassembled WGS sequence"/>
</dbReference>
<keyword evidence="3" id="KW-1185">Reference proteome</keyword>
<dbReference type="STRING" id="604088.SAMN04488060_1301"/>
<dbReference type="AlphaFoldDB" id="A0A1I5MDL6"/>
<feature type="transmembrane region" description="Helical" evidence="1">
    <location>
        <begin position="105"/>
        <end position="121"/>
    </location>
</feature>
<feature type="transmembrane region" description="Helical" evidence="1">
    <location>
        <begin position="58"/>
        <end position="75"/>
    </location>
</feature>
<evidence type="ECO:0000256" key="1">
    <source>
        <dbReference type="SAM" id="Phobius"/>
    </source>
</evidence>
<proteinExistence type="predicted"/>
<feature type="transmembrane region" description="Helical" evidence="1">
    <location>
        <begin position="28"/>
        <end position="52"/>
    </location>
</feature>
<keyword evidence="1" id="KW-0472">Membrane</keyword>
<keyword evidence="1" id="KW-0812">Transmembrane</keyword>
<evidence type="ECO:0000313" key="2">
    <source>
        <dbReference type="EMBL" id="SFP07708.1"/>
    </source>
</evidence>
<organism evidence="2 3">
    <name type="scientific">Qipengyuania nanhaisediminis</name>
    <dbReference type="NCBI Taxonomy" id="604088"/>
    <lineage>
        <taxon>Bacteria</taxon>
        <taxon>Pseudomonadati</taxon>
        <taxon>Pseudomonadota</taxon>
        <taxon>Alphaproteobacteria</taxon>
        <taxon>Sphingomonadales</taxon>
        <taxon>Erythrobacteraceae</taxon>
        <taxon>Qipengyuania</taxon>
    </lineage>
</organism>